<feature type="compositionally biased region" description="Polar residues" evidence="1">
    <location>
        <begin position="1403"/>
        <end position="1422"/>
    </location>
</feature>
<feature type="compositionally biased region" description="Low complexity" evidence="1">
    <location>
        <begin position="1028"/>
        <end position="1040"/>
    </location>
</feature>
<feature type="compositionally biased region" description="Acidic residues" evidence="1">
    <location>
        <begin position="1018"/>
        <end position="1027"/>
    </location>
</feature>
<evidence type="ECO:0000313" key="3">
    <source>
        <dbReference type="Proteomes" id="UP001221757"/>
    </source>
</evidence>
<comment type="caution">
    <text evidence="2">The sequence shown here is derived from an EMBL/GenBank/DDBJ whole genome shotgun (WGS) entry which is preliminary data.</text>
</comment>
<reference evidence="2" key="1">
    <citation type="submission" date="2023-03" db="EMBL/GenBank/DDBJ databases">
        <title>Massive genome expansion in bonnet fungi (Mycena s.s.) driven by repeated elements and novel gene families across ecological guilds.</title>
        <authorList>
            <consortium name="Lawrence Berkeley National Laboratory"/>
            <person name="Harder C.B."/>
            <person name="Miyauchi S."/>
            <person name="Viragh M."/>
            <person name="Kuo A."/>
            <person name="Thoen E."/>
            <person name="Andreopoulos B."/>
            <person name="Lu D."/>
            <person name="Skrede I."/>
            <person name="Drula E."/>
            <person name="Henrissat B."/>
            <person name="Morin E."/>
            <person name="Kohler A."/>
            <person name="Barry K."/>
            <person name="LaButti K."/>
            <person name="Morin E."/>
            <person name="Salamov A."/>
            <person name="Lipzen A."/>
            <person name="Mereny Z."/>
            <person name="Hegedus B."/>
            <person name="Baldrian P."/>
            <person name="Stursova M."/>
            <person name="Weitz H."/>
            <person name="Taylor A."/>
            <person name="Grigoriev I.V."/>
            <person name="Nagy L.G."/>
            <person name="Martin F."/>
            <person name="Kauserud H."/>
        </authorList>
    </citation>
    <scope>NUCLEOTIDE SEQUENCE</scope>
    <source>
        <strain evidence="2">CBHHK067</strain>
    </source>
</reference>
<sequence>MDAILLCGGSRKPSWKPSFCAVELLAEDASAVESDNQPSPLNEHESNPEIVHPRANMENPQMSSLIESGVIVDPSTLQDPDAEDGSPGPDPASEAVVAALIESGVLADSNDTILVHQDDSLVPVTAHDATVDDEETKALAVFGTEDPPSLAPAEEAAVHVGFFIETIAVLLNVFKHPGIKVLPLEIEDQVALAPETEDAPAVRAPEEHAVPEDLTAPEDFTAPEELAASEELAAPEELTFDPPTIETFLTTAQSEPERPRSPWTPSYSVVTQGWLSPEDVPAPTEQEISPEQEHFIEATDVPTLEAPLDPLRPWTPLFQPAPAVEENVTITEVTADPISHPAASEDISSAIIADSVPTFEVADADSAHVEEPSMNIHVAEEYMASNPLSQSEEISPEKIGEFVPTLEVADSTIAEQSSLDDIGIDDSAVEETPASIPKNVGTSLDDAAGVSEPTLIPEIDSAVAGDVQSLPTVEEPSPDHVLDVGAVDDSANIVVAPPTSLEFDAVEDVATGSQEEVAHLSPPEEDAVLPPVVELAPSVDEPVINDTLSVAETAVTEPQEVADLSPPKEDAATMPRPVELASIQEPVAEASSAEEVTVDVPSVPETTAEELSEPHGEVADLSPPEEETESLSRPVELTSIEEPVVEVSTAEEVTVPSVAEIAAEEEIMHSSPPVEVAVQEDPIAISEEPVVVEVPVGETPAPEELSVPHEATNLSLPIETAVENPIDNSQPLPVQVPSAEEPTNPAAEVAVDEIPSVDESIAPQELSEPSAEAAIDISESLAPEFIFSAEEEERAVEFASVGEVEVAPPVAETPAPEELSEPQELSAPAEDTESVPEATPAIEPTVDETPSVAETAPEDLSEPQEDEVRFPAEESVPEVTPAVEPTVDEPASVAEIAPDDLSEPQEDEVRFLAEESVPEVTPAVEPTVDEPASVAEIAPDDLSEPQEDEVRFLAEESVPEVTPAVEPTVDETASVAEIAPDDLSEPQEVRFPAEESVPEVTPAVELTVDETASVAEIAPDDLSEPQEDAAPPAEDATEAPIDISQSLTPLPPPGEQPVAEVTLATEPTVDESPSVAETKLFEPQEEIAQLSPPTETAVEDLVITSDSVSSAVELAPSTEEPVAEIALTAEPTEDETPLAETAPEEAEAPASLSDVKQPVAEIALAAEPTEDETPVAETAPEEAETQQEVAPESLSDVKSQVPLDSFIADEVVHAEVANAENSEEAVQVPSVDQDAPQTELQEATAAFPEEVATVHDSFDESSSAAVATELKEDLSMDAPATDEVAAASVEESADSLAVEDTVDPVVDEDLHPTATDSEAVAPAIDEIDEDKPVLEEATVVDLADPASQESPDATVIEVIDGKEPAVESESTATSISVPVAATTLEAVSEPFGDEGVVIPEPVSTISAETPTDDSQVASNESNIAPPVEEQPESVVESVDETDIVPVVNAAPDVPEPELTHPPSKISDASPSDPGSTESVAVDVVPVVDAAPDASEPKLTQPAPNSEDVEVSDVAPSASDTVIPPAVDSSNAPDASEESATEDTPLASVVPLPTELQPQAFPLSVDTSDDGNASHLDPPISPRSRLESTASSMFFPGGWFSKIPDGRASLDVAKGEFTSPKPTSPSVSSPTNETEQPDEKKGRWCVVM</sequence>
<feature type="region of interest" description="Disordered" evidence="1">
    <location>
        <begin position="1610"/>
        <end position="1647"/>
    </location>
</feature>
<feature type="region of interest" description="Disordered" evidence="1">
    <location>
        <begin position="30"/>
        <end position="64"/>
    </location>
</feature>
<feature type="region of interest" description="Disordered" evidence="1">
    <location>
        <begin position="1128"/>
        <end position="1197"/>
    </location>
</feature>
<feature type="compositionally biased region" description="Acidic residues" evidence="1">
    <location>
        <begin position="1131"/>
        <end position="1147"/>
    </location>
</feature>
<feature type="region of interest" description="Disordered" evidence="1">
    <location>
        <begin position="556"/>
        <end position="575"/>
    </location>
</feature>
<feature type="compositionally biased region" description="Polar residues" evidence="1">
    <location>
        <begin position="1466"/>
        <end position="1478"/>
    </location>
</feature>
<feature type="compositionally biased region" description="Acidic residues" evidence="1">
    <location>
        <begin position="1168"/>
        <end position="1185"/>
    </location>
</feature>
<feature type="region of interest" description="Disordered" evidence="1">
    <location>
        <begin position="978"/>
        <end position="1001"/>
    </location>
</feature>
<dbReference type="EMBL" id="JARKIE010000005">
    <property type="protein sequence ID" value="KAJ7707760.1"/>
    <property type="molecule type" value="Genomic_DNA"/>
</dbReference>
<evidence type="ECO:0000313" key="2">
    <source>
        <dbReference type="EMBL" id="KAJ7707760.1"/>
    </source>
</evidence>
<feature type="region of interest" description="Disordered" evidence="1">
    <location>
        <begin position="724"/>
        <end position="745"/>
    </location>
</feature>
<feature type="compositionally biased region" description="Low complexity" evidence="1">
    <location>
        <begin position="1479"/>
        <end position="1493"/>
    </location>
</feature>
<feature type="compositionally biased region" description="Low complexity" evidence="1">
    <location>
        <begin position="1617"/>
        <end position="1630"/>
    </location>
</feature>
<feature type="region of interest" description="Disordered" evidence="1">
    <location>
        <begin position="807"/>
        <end position="891"/>
    </location>
</feature>
<dbReference type="Proteomes" id="UP001221757">
    <property type="component" value="Unassembled WGS sequence"/>
</dbReference>
<feature type="region of interest" description="Disordered" evidence="1">
    <location>
        <begin position="1017"/>
        <end position="1057"/>
    </location>
</feature>
<feature type="compositionally biased region" description="Acidic residues" evidence="1">
    <location>
        <begin position="856"/>
        <end position="865"/>
    </location>
</feature>
<evidence type="ECO:0000256" key="1">
    <source>
        <dbReference type="SAM" id="MobiDB-lite"/>
    </source>
</evidence>
<proteinExistence type="predicted"/>
<protein>
    <submittedName>
        <fullName evidence="2">Uncharacterized protein</fullName>
    </submittedName>
</protein>
<feature type="compositionally biased region" description="Low complexity" evidence="1">
    <location>
        <begin position="807"/>
        <end position="817"/>
    </location>
</feature>
<accession>A0AAD7MA59</accession>
<feature type="region of interest" description="Disordered" evidence="1">
    <location>
        <begin position="585"/>
        <end position="639"/>
    </location>
</feature>
<feature type="compositionally biased region" description="Low complexity" evidence="1">
    <location>
        <begin position="873"/>
        <end position="890"/>
    </location>
</feature>
<keyword evidence="3" id="KW-1185">Reference proteome</keyword>
<organism evidence="2 3">
    <name type="scientific">Mycena rosella</name>
    <name type="common">Pink bonnet</name>
    <name type="synonym">Agaricus rosellus</name>
    <dbReference type="NCBI Taxonomy" id="1033263"/>
    <lineage>
        <taxon>Eukaryota</taxon>
        <taxon>Fungi</taxon>
        <taxon>Dikarya</taxon>
        <taxon>Basidiomycota</taxon>
        <taxon>Agaricomycotina</taxon>
        <taxon>Agaricomycetes</taxon>
        <taxon>Agaricomycetidae</taxon>
        <taxon>Agaricales</taxon>
        <taxon>Marasmiineae</taxon>
        <taxon>Mycenaceae</taxon>
        <taxon>Mycena</taxon>
    </lineage>
</organism>
<name>A0AAD7MA59_MYCRO</name>
<feature type="region of interest" description="Disordered" evidence="1">
    <location>
        <begin position="1391"/>
        <end position="1587"/>
    </location>
</feature>
<gene>
    <name evidence="2" type="ORF">B0H17DRAFT_1192201</name>
</gene>